<keyword evidence="3" id="KW-0560">Oxidoreductase</keyword>
<sequence>MTCPAGTTPEAAGSAAARTAFLELLRTRAVVRRYTREPVDDTLLDALLDVMPAAPTAANKQAWGFVAVQDPYTVRCLRAFAPGMIGLPPLVVTACFDRDRAAREDSGPTDIGLLCVAMAVQNLLLAAHATGLGGCPVSSFSRTAVRRLLALPPRLEPVLLVPVGHPADPVRPSARRHRDEVIRHGTWTPPADDSTGPDR</sequence>
<evidence type="ECO:0000256" key="4">
    <source>
        <dbReference type="SAM" id="MobiDB-lite"/>
    </source>
</evidence>
<dbReference type="EMBL" id="MN190176">
    <property type="protein sequence ID" value="QEI22734.1"/>
    <property type="molecule type" value="Genomic_DNA"/>
</dbReference>
<evidence type="ECO:0000259" key="5">
    <source>
        <dbReference type="Pfam" id="PF00881"/>
    </source>
</evidence>
<accession>A0A5C0CAA2</accession>
<dbReference type="AlphaFoldDB" id="A0A5C0CAA2"/>
<organism evidence="6">
    <name type="scientific">Streptomyces chrestomyceticus</name>
    <dbReference type="NCBI Taxonomy" id="68185"/>
    <lineage>
        <taxon>Bacteria</taxon>
        <taxon>Bacillati</taxon>
        <taxon>Actinomycetota</taxon>
        <taxon>Actinomycetes</taxon>
        <taxon>Kitasatosporales</taxon>
        <taxon>Streptomycetaceae</taxon>
        <taxon>Streptomyces</taxon>
    </lineage>
</organism>
<reference evidence="6" key="1">
    <citation type="journal article" date="2019" name="Org. Lett.">
        <title>Genome Mining and Enzymatic Total Biosynthesis of Purincyclamide.</title>
        <authorList>
            <person name="Shi J."/>
            <person name="Xu X."/>
            <person name="Zhao E.J."/>
            <person name="Zhang B."/>
            <person name="Li W."/>
            <person name="Zhao Y."/>
            <person name="Jiao R.H."/>
            <person name="Tan R.X."/>
            <person name="Ge H.M."/>
        </authorList>
    </citation>
    <scope>NUCLEOTIDE SEQUENCE</scope>
    <source>
        <strain evidence="6">NA4264</strain>
    </source>
</reference>
<gene>
    <name evidence="6" type="primary">pcmB</name>
</gene>
<evidence type="ECO:0000256" key="1">
    <source>
        <dbReference type="ARBA" id="ARBA00022630"/>
    </source>
</evidence>
<protein>
    <submittedName>
        <fullName evidence="6">Cyclodipeptide oxidase</fullName>
    </submittedName>
</protein>
<dbReference type="Pfam" id="PF00881">
    <property type="entry name" value="Nitroreductase"/>
    <property type="match status" value="2"/>
</dbReference>
<evidence type="ECO:0000313" key="6">
    <source>
        <dbReference type="EMBL" id="QEI22734.1"/>
    </source>
</evidence>
<name>A0A5C0CAA2_9ACTN</name>
<dbReference type="PANTHER" id="PTHR23026">
    <property type="entry name" value="NADPH NITROREDUCTASE"/>
    <property type="match status" value="1"/>
</dbReference>
<dbReference type="InterPro" id="IPR050627">
    <property type="entry name" value="Nitroreductase/BluB"/>
</dbReference>
<dbReference type="InterPro" id="IPR000415">
    <property type="entry name" value="Nitroreductase-like"/>
</dbReference>
<dbReference type="InterPro" id="IPR029479">
    <property type="entry name" value="Nitroreductase"/>
</dbReference>
<dbReference type="SUPFAM" id="SSF55469">
    <property type="entry name" value="FMN-dependent nitroreductase-like"/>
    <property type="match status" value="1"/>
</dbReference>
<feature type="domain" description="Nitroreductase" evidence="5">
    <location>
        <begin position="26"/>
        <end position="71"/>
    </location>
</feature>
<keyword evidence="1" id="KW-0285">Flavoprotein</keyword>
<feature type="region of interest" description="Disordered" evidence="4">
    <location>
        <begin position="170"/>
        <end position="199"/>
    </location>
</feature>
<evidence type="ECO:0000256" key="2">
    <source>
        <dbReference type="ARBA" id="ARBA00022643"/>
    </source>
</evidence>
<keyword evidence="2" id="KW-0288">FMN</keyword>
<dbReference type="PANTHER" id="PTHR23026:SF90">
    <property type="entry name" value="IODOTYROSINE DEIODINASE 1"/>
    <property type="match status" value="1"/>
</dbReference>
<dbReference type="Gene3D" id="3.40.109.10">
    <property type="entry name" value="NADH Oxidase"/>
    <property type="match status" value="1"/>
</dbReference>
<dbReference type="GO" id="GO:0016491">
    <property type="term" value="F:oxidoreductase activity"/>
    <property type="evidence" value="ECO:0007669"/>
    <property type="project" value="UniProtKB-KW"/>
</dbReference>
<evidence type="ECO:0000256" key="3">
    <source>
        <dbReference type="ARBA" id="ARBA00023002"/>
    </source>
</evidence>
<feature type="domain" description="Nitroreductase" evidence="5">
    <location>
        <begin position="100"/>
        <end position="165"/>
    </location>
</feature>
<proteinExistence type="predicted"/>